<evidence type="ECO:0000256" key="1">
    <source>
        <dbReference type="SAM" id="MobiDB-lite"/>
    </source>
</evidence>
<dbReference type="AlphaFoldDB" id="A0A9Q0MAQ5"/>
<organism evidence="3 4">
    <name type="scientific">Blomia tropicalis</name>
    <name type="common">Mite</name>
    <dbReference type="NCBI Taxonomy" id="40697"/>
    <lineage>
        <taxon>Eukaryota</taxon>
        <taxon>Metazoa</taxon>
        <taxon>Ecdysozoa</taxon>
        <taxon>Arthropoda</taxon>
        <taxon>Chelicerata</taxon>
        <taxon>Arachnida</taxon>
        <taxon>Acari</taxon>
        <taxon>Acariformes</taxon>
        <taxon>Sarcoptiformes</taxon>
        <taxon>Astigmata</taxon>
        <taxon>Glycyphagoidea</taxon>
        <taxon>Echimyopodidae</taxon>
        <taxon>Blomia</taxon>
    </lineage>
</organism>
<feature type="region of interest" description="Disordered" evidence="1">
    <location>
        <begin position="139"/>
        <end position="164"/>
    </location>
</feature>
<keyword evidence="2" id="KW-1133">Transmembrane helix</keyword>
<proteinExistence type="predicted"/>
<keyword evidence="2" id="KW-0472">Membrane</keyword>
<comment type="caution">
    <text evidence="3">The sequence shown here is derived from an EMBL/GenBank/DDBJ whole genome shotgun (WGS) entry which is preliminary data.</text>
</comment>
<accession>A0A9Q0MAQ5</accession>
<feature type="compositionally biased region" description="Basic residues" evidence="1">
    <location>
        <begin position="143"/>
        <end position="155"/>
    </location>
</feature>
<feature type="compositionally biased region" description="Low complexity" evidence="1">
    <location>
        <begin position="232"/>
        <end position="246"/>
    </location>
</feature>
<keyword evidence="2" id="KW-0812">Transmembrane</keyword>
<protein>
    <submittedName>
        <fullName evidence="3">Uncharacterized protein</fullName>
    </submittedName>
</protein>
<keyword evidence="4" id="KW-1185">Reference proteome</keyword>
<feature type="region of interest" description="Disordered" evidence="1">
    <location>
        <begin position="231"/>
        <end position="254"/>
    </location>
</feature>
<name>A0A9Q0MAQ5_BLOTA</name>
<sequence length="254" mass="29274">MNVDFNATNWSNSLMEQSWNTLTELKPSSTYLLELFVFIIGVIVLSLIMILIYRYRLLLNEDQKLSKAFHSTNRRFKRQSSRFSIDLDRFVADISGFDQNELNNAESNHIRFPIVSDTKSLNPLAVSIVNLVNKSLDHSKSSQLHHHHHHHHHHQQQQQQRSIERKSLQLKEETVASPTIAVIDTNLLAMNNSIKLDSVKEDDENVLFNQCVHCNNTEYCCCYETNCHQTESDQSTSPPDSPQIDSNMLTHSSK</sequence>
<reference evidence="3" key="1">
    <citation type="submission" date="2022-12" db="EMBL/GenBank/DDBJ databases">
        <title>Genome assemblies of Blomia tropicalis.</title>
        <authorList>
            <person name="Cui Y."/>
        </authorList>
    </citation>
    <scope>NUCLEOTIDE SEQUENCE</scope>
    <source>
        <tissue evidence="3">Adult mites</tissue>
    </source>
</reference>
<evidence type="ECO:0000256" key="2">
    <source>
        <dbReference type="SAM" id="Phobius"/>
    </source>
</evidence>
<dbReference type="EMBL" id="JAPWDV010000002">
    <property type="protein sequence ID" value="KAJ6220757.1"/>
    <property type="molecule type" value="Genomic_DNA"/>
</dbReference>
<evidence type="ECO:0000313" key="3">
    <source>
        <dbReference type="EMBL" id="KAJ6220757.1"/>
    </source>
</evidence>
<dbReference type="Proteomes" id="UP001142055">
    <property type="component" value="Chromosome 2"/>
</dbReference>
<gene>
    <name evidence="3" type="ORF">RDWZM_006569</name>
</gene>
<evidence type="ECO:0000313" key="4">
    <source>
        <dbReference type="Proteomes" id="UP001142055"/>
    </source>
</evidence>
<feature type="transmembrane region" description="Helical" evidence="2">
    <location>
        <begin position="31"/>
        <end position="53"/>
    </location>
</feature>